<feature type="compositionally biased region" description="Polar residues" evidence="2">
    <location>
        <begin position="301"/>
        <end position="315"/>
    </location>
</feature>
<dbReference type="OrthoDB" id="5592879at2759"/>
<organism evidence="4 5">
    <name type="scientific">Endocarpon pusillum (strain Z07020 / HMAS-L-300199)</name>
    <name type="common">Lichen-forming fungus</name>
    <dbReference type="NCBI Taxonomy" id="1263415"/>
    <lineage>
        <taxon>Eukaryota</taxon>
        <taxon>Fungi</taxon>
        <taxon>Dikarya</taxon>
        <taxon>Ascomycota</taxon>
        <taxon>Pezizomycotina</taxon>
        <taxon>Eurotiomycetes</taxon>
        <taxon>Chaetothyriomycetidae</taxon>
        <taxon>Verrucariales</taxon>
        <taxon>Verrucariaceae</taxon>
        <taxon>Endocarpon</taxon>
    </lineage>
</organism>
<feature type="compositionally biased region" description="Pro residues" evidence="2">
    <location>
        <begin position="90"/>
        <end position="100"/>
    </location>
</feature>
<feature type="domain" description="Spc7 kinetochore protein" evidence="3">
    <location>
        <begin position="702"/>
        <end position="1027"/>
    </location>
</feature>
<dbReference type="PANTHER" id="PTHR28260">
    <property type="entry name" value="SPINDLE POLE BODY COMPONENT SPC105"/>
    <property type="match status" value="1"/>
</dbReference>
<name>U1HQE8_ENDPU</name>
<dbReference type="GeneID" id="19238510"/>
<gene>
    <name evidence="4" type="ORF">EPUS_03468</name>
</gene>
<accession>U1HQE8</accession>
<feature type="compositionally biased region" description="Basic and acidic residues" evidence="2">
    <location>
        <begin position="335"/>
        <end position="344"/>
    </location>
</feature>
<feature type="region of interest" description="Disordered" evidence="2">
    <location>
        <begin position="1"/>
        <end position="130"/>
    </location>
</feature>
<feature type="compositionally biased region" description="Basic residues" evidence="2">
    <location>
        <begin position="108"/>
        <end position="119"/>
    </location>
</feature>
<dbReference type="RefSeq" id="XP_007803016.1">
    <property type="nucleotide sequence ID" value="XM_007804825.1"/>
</dbReference>
<feature type="region of interest" description="Disordered" evidence="2">
    <location>
        <begin position="1037"/>
        <end position="1058"/>
    </location>
</feature>
<dbReference type="SMART" id="SM00787">
    <property type="entry name" value="Spc7"/>
    <property type="match status" value="1"/>
</dbReference>
<feature type="compositionally biased region" description="Basic and acidic residues" evidence="2">
    <location>
        <begin position="1293"/>
        <end position="1319"/>
    </location>
</feature>
<feature type="compositionally biased region" description="Basic and acidic residues" evidence="2">
    <location>
        <begin position="1276"/>
        <end position="1285"/>
    </location>
</feature>
<keyword evidence="5" id="KW-1185">Reference proteome</keyword>
<dbReference type="InterPro" id="IPR013253">
    <property type="entry name" value="Spc7_domain"/>
</dbReference>
<sequence length="1346" mass="147416">MDPSASRPPRPKSRQSIAHLSPSKDHEYDKENATADLGSIRKRKLADSNADRKKSRSKSLGPGGLEALKESAGNTTKASPAPQIKSILKPPVPLTPPKAIPPFDEHRKRSVGRSARKSPKPNGAEQLLIDFSTPVSSRAVTTITGAENVQDPFSPIKIVPTPDGARTPMDPGEEPEAANREKQAEELRKAQKQAILDQRAARRKSMANRRVSFAPEATLHTWNVIEMVEDSTTSSASNSTRRRSTMTAAQTPNKSEQILAPESDQNEPPSTPPEQVKQPLVKASPANQRDMHQKHNRRRSSGMSDTPSEAGNENLSSPASTYSGSSAVGDSSPVHIEDSIHSSSDEDGDAAMSMDDATQETVRSVLSSSSTASSLDDRLRRAAAEAGTRGIEYDEKGDDLSMELAEGTITSAFQPWVHGVPQIQAEAGPVDVENPESSEELSMELADGTITAAFQPWVNGVAPIATRAGSQTIEDDENHDDLSMEIAEGTVTTAFQPWAHGAPKVQVNVDTRSIKDDGSSGDVAMELADSTITTAFQPWAKSNPKAPVLDHSALQDQENINPFSPAFKKQVDTNRVDSSMEPVSIAVLHDNQEQEIEKALAVVEATNISVLPHDREQGGGRRSSNEQPDFSSVPRPYQEDDKVNMALAVEQKAVSVLWDDQKPQIVNTPPIVEPVTAPTPSDIQEQQIKEMSVVIDSNDVSVLKDKQEQEVERISLQEFLSMANIHFMELSTTKRRHTLAPGKPSQLPLDGSSTSSGACFAAAATTLPLLELYQHATRELKSYISTGRKVIGAIERDTMEEQPALFREYVDARADVKTVMENQFRNGKANARLQSKESWYAWRRQLVEGLRGGLYDIKSGMEEDAQLLTQQEAILDRIVPALVKHFAELEQEAGMLQQRAVDFESIDHESLNNARSQLESADLEVAHKMDLLSQLQQQMADKAEALTAADELKSEFQSQIAEAERVQDECRGWKAEDVRKLKEQVKRIEQGTGWMLVTAEHEVEEGGVDFGPALTLRYRNALRLFFYPGVFQRSLSERNGRRRSRRSKSDSGPSAPISLTYAPVEVNTMTPTDLTTPQRFFLQFLQGQLHGLAVLPKGSVSSKTLLSLVSTGWDLAIKVSEEIRLLENAGITNVAILSDEKLGAKCMLMLPDRCRIDVQFTLTANTTTDSTLSSSIVVEATSRYGPVAGLLSGGKTSKVREALNKQARSKEVGDGAWVAAVRGLEEWVNLQKKETNGGPQHEKKAACKPTPKSEPASIPASTAPQMDAAPAAALGSKKELKRPVPIEEVMEEAAARQDEVRRQEAEDVLRQQEEMRRQEEEEMLLMSASKTPPRPGRRPGALRRSP</sequence>
<dbReference type="PANTHER" id="PTHR28260:SF1">
    <property type="entry name" value="SPINDLE POLE BODY COMPONENT SPC105"/>
    <property type="match status" value="1"/>
</dbReference>
<dbReference type="GO" id="GO:0000776">
    <property type="term" value="C:kinetochore"/>
    <property type="evidence" value="ECO:0007669"/>
    <property type="project" value="TreeGrafter"/>
</dbReference>
<dbReference type="SMART" id="SM01315">
    <property type="entry name" value="Spc7_N"/>
    <property type="match status" value="1"/>
</dbReference>
<reference evidence="5" key="1">
    <citation type="journal article" date="2014" name="BMC Genomics">
        <title>Genome characteristics reveal the impact of lichenization on lichen-forming fungus Endocarpon pusillum Hedwig (Verrucariales, Ascomycota).</title>
        <authorList>
            <person name="Wang Y.-Y."/>
            <person name="Liu B."/>
            <person name="Zhang X.-Y."/>
            <person name="Zhou Q.-M."/>
            <person name="Zhang T."/>
            <person name="Li H."/>
            <person name="Yu Y.-F."/>
            <person name="Zhang X.-L."/>
            <person name="Hao X.-Y."/>
            <person name="Wang M."/>
            <person name="Wang L."/>
            <person name="Wei J.-C."/>
        </authorList>
    </citation>
    <scope>NUCLEOTIDE SEQUENCE [LARGE SCALE GENOMIC DNA]</scope>
    <source>
        <strain evidence="5">Z07020 / HMAS-L-300199</strain>
    </source>
</reference>
<dbReference type="InterPro" id="IPR040850">
    <property type="entry name" value="Knl1_RWD_C"/>
</dbReference>
<feature type="compositionally biased region" description="Basic residues" evidence="2">
    <location>
        <begin position="1335"/>
        <end position="1346"/>
    </location>
</feature>
<dbReference type="eggNOG" id="ENOG502S20P">
    <property type="taxonomic scope" value="Eukaryota"/>
</dbReference>
<dbReference type="InterPro" id="IPR033338">
    <property type="entry name" value="Spc105/Spc7"/>
</dbReference>
<dbReference type="GO" id="GO:1990758">
    <property type="term" value="P:mitotic sister chromatid biorientation"/>
    <property type="evidence" value="ECO:0007669"/>
    <property type="project" value="TreeGrafter"/>
</dbReference>
<feature type="compositionally biased region" description="Low complexity" evidence="2">
    <location>
        <begin position="316"/>
        <end position="326"/>
    </location>
</feature>
<dbReference type="EMBL" id="KE721224">
    <property type="protein sequence ID" value="ERF71314.1"/>
    <property type="molecule type" value="Genomic_DNA"/>
</dbReference>
<feature type="compositionally biased region" description="Low complexity" evidence="2">
    <location>
        <begin position="231"/>
        <end position="251"/>
    </location>
</feature>
<evidence type="ECO:0000256" key="1">
    <source>
        <dbReference type="SAM" id="Coils"/>
    </source>
</evidence>
<evidence type="ECO:0000259" key="3">
    <source>
        <dbReference type="SMART" id="SM00787"/>
    </source>
</evidence>
<feature type="compositionally biased region" description="Basic and acidic residues" evidence="2">
    <location>
        <begin position="1232"/>
        <end position="1245"/>
    </location>
</feature>
<feature type="compositionally biased region" description="Basic and acidic residues" evidence="2">
    <location>
        <begin position="22"/>
        <end position="33"/>
    </location>
</feature>
<proteinExistence type="predicted"/>
<evidence type="ECO:0000313" key="4">
    <source>
        <dbReference type="EMBL" id="ERF71314.1"/>
    </source>
</evidence>
<evidence type="ECO:0000256" key="2">
    <source>
        <dbReference type="SAM" id="MobiDB-lite"/>
    </source>
</evidence>
<feature type="compositionally biased region" description="Basic and acidic residues" evidence="2">
    <location>
        <begin position="177"/>
        <end position="189"/>
    </location>
</feature>
<keyword evidence="1" id="KW-0175">Coiled coil</keyword>
<feature type="region of interest" description="Disordered" evidence="2">
    <location>
        <begin position="1232"/>
        <end position="1346"/>
    </location>
</feature>
<feature type="region of interest" description="Disordered" evidence="2">
    <location>
        <begin position="151"/>
        <end position="391"/>
    </location>
</feature>
<dbReference type="Pfam" id="PF08317">
    <property type="entry name" value="Spc7"/>
    <property type="match status" value="1"/>
</dbReference>
<dbReference type="HOGENOM" id="CLU_002533_1_0_1"/>
<feature type="coiled-coil region" evidence="1">
    <location>
        <begin position="918"/>
        <end position="969"/>
    </location>
</feature>
<dbReference type="GO" id="GO:0034501">
    <property type="term" value="P:protein localization to kinetochore"/>
    <property type="evidence" value="ECO:0007669"/>
    <property type="project" value="TreeGrafter"/>
</dbReference>
<evidence type="ECO:0000313" key="5">
    <source>
        <dbReference type="Proteomes" id="UP000019373"/>
    </source>
</evidence>
<feature type="compositionally biased region" description="Low complexity" evidence="2">
    <location>
        <begin position="1260"/>
        <end position="1273"/>
    </location>
</feature>
<dbReference type="GO" id="GO:0007094">
    <property type="term" value="P:mitotic spindle assembly checkpoint signaling"/>
    <property type="evidence" value="ECO:0007669"/>
    <property type="project" value="TreeGrafter"/>
</dbReference>
<dbReference type="Pfam" id="PF18210">
    <property type="entry name" value="Knl1_RWD_C"/>
    <property type="match status" value="1"/>
</dbReference>
<dbReference type="Proteomes" id="UP000019373">
    <property type="component" value="Unassembled WGS sequence"/>
</dbReference>
<feature type="region of interest" description="Disordered" evidence="2">
    <location>
        <begin position="611"/>
        <end position="637"/>
    </location>
</feature>
<feature type="compositionally biased region" description="Low complexity" evidence="2">
    <location>
        <begin position="361"/>
        <end position="374"/>
    </location>
</feature>
<protein>
    <recommendedName>
        <fullName evidence="3">Spc7 kinetochore protein domain-containing protein</fullName>
    </recommendedName>
</protein>